<evidence type="ECO:0000313" key="2">
    <source>
        <dbReference type="Proteomes" id="UP000053477"/>
    </source>
</evidence>
<keyword evidence="2" id="KW-1185">Reference proteome</keyword>
<proteinExistence type="predicted"/>
<sequence length="133" mass="15025">RYGLLQQFKAYKGELYEPENIHPALSWKADKQFVVNSRDPDEWKIVERNTGKKSKAVDNLPASQPKIATVPAKRKLGADYSPPEQTIVTAKRLQLPGRVHVTHSSPAPLGFLWNSVDYSCPYDGVIPILFHAW</sequence>
<protein>
    <submittedName>
        <fullName evidence="1">Uncharacterized protein</fullName>
    </submittedName>
</protein>
<feature type="non-terminal residue" evidence="1">
    <location>
        <position position="133"/>
    </location>
</feature>
<dbReference type="AlphaFoldDB" id="A0A0H2QWY5"/>
<accession>A0A0H2QWY5</accession>
<dbReference type="OrthoDB" id="3247165at2759"/>
<feature type="non-terminal residue" evidence="1">
    <location>
        <position position="1"/>
    </location>
</feature>
<reference evidence="1 2" key="1">
    <citation type="submission" date="2015-04" db="EMBL/GenBank/DDBJ databases">
        <title>Complete genome sequence of Schizopora paradoxa KUC8140, a cosmopolitan wood degrader in East Asia.</title>
        <authorList>
            <consortium name="DOE Joint Genome Institute"/>
            <person name="Min B."/>
            <person name="Park H."/>
            <person name="Jang Y."/>
            <person name="Kim J.-J."/>
            <person name="Kim K.H."/>
            <person name="Pangilinan J."/>
            <person name="Lipzen A."/>
            <person name="Riley R."/>
            <person name="Grigoriev I.V."/>
            <person name="Spatafora J.W."/>
            <person name="Choi I.-G."/>
        </authorList>
    </citation>
    <scope>NUCLEOTIDE SEQUENCE [LARGE SCALE GENOMIC DNA]</scope>
    <source>
        <strain evidence="1 2">KUC8140</strain>
    </source>
</reference>
<evidence type="ECO:0000313" key="1">
    <source>
        <dbReference type="EMBL" id="KLO03834.1"/>
    </source>
</evidence>
<dbReference type="InParanoid" id="A0A0H2QWY5"/>
<dbReference type="Proteomes" id="UP000053477">
    <property type="component" value="Unassembled WGS sequence"/>
</dbReference>
<gene>
    <name evidence="1" type="ORF">SCHPADRAFT_806073</name>
</gene>
<name>A0A0H2QWY5_9AGAM</name>
<organism evidence="1 2">
    <name type="scientific">Schizopora paradoxa</name>
    <dbReference type="NCBI Taxonomy" id="27342"/>
    <lineage>
        <taxon>Eukaryota</taxon>
        <taxon>Fungi</taxon>
        <taxon>Dikarya</taxon>
        <taxon>Basidiomycota</taxon>
        <taxon>Agaricomycotina</taxon>
        <taxon>Agaricomycetes</taxon>
        <taxon>Hymenochaetales</taxon>
        <taxon>Schizoporaceae</taxon>
        <taxon>Schizopora</taxon>
    </lineage>
</organism>
<dbReference type="EMBL" id="KQ086970">
    <property type="protein sequence ID" value="KLO03834.1"/>
    <property type="molecule type" value="Genomic_DNA"/>
</dbReference>